<dbReference type="GeneID" id="37619164"/>
<evidence type="ECO:0000256" key="1">
    <source>
        <dbReference type="SAM" id="MobiDB-lite"/>
    </source>
</evidence>
<dbReference type="KEGG" id="vg:37619164"/>
<protein>
    <submittedName>
        <fullName evidence="2">p77</fullName>
    </submittedName>
</protein>
<sequence>MSINSQQTSIEYTPEFDGDDEDQNLSGRASKLTFNQTFSFVGVDFKELTFAVPYNDNVYRSATSFYVRINLKRGYVLYSCNFKDNANQSIKEINTGFWQSAYTIIEKPRQLKWNGDNSFSILKTSNGWEIKIKGWKCYLIKESFLPISLDLLLSIPLDGFMISKEKSYVSKFIDPSSIIKDCKVDGNYFDKWKIDVEIINSIQKFSSKILTNIALSLGSFNNIEDLDIREKEVDKSISLDDVKPTDIVEDVRDVVRIYHTTSMSSVSCKRFSLLGRVSSVSHSNIRTIFQIWYGDSKNMLELLIDNSEKHKSNDVFRIFYTKDGKGKYQSNLDRVLTDVPLSDGYKVYEIVLDFKNNDVIDVTAQRKFLYSLRLPIQTKFIRCGFEIQILDLNTKLFNTSNLKRIVGFGNIEKIIIDGSVANFTIDNIPLSNLNVGAKDIKSKVEVALSNVKEVKDLFLPLPLPAESTPTEVVPVEPSRNNNEVKTDGDDIGGFKLNKNFISIRSSVLGKDTEDRLFNQMVEYYVRLGFPEDQAEFIIYQFAVSFCTSKNSTTDRKNFIHWRNKDGAIRILSKGKHSRLFQSLTNFPCNVERTVLAGRSDKILKLLRDRQLLWPYKNAEKRGIKPEFAYMACDFLKVDKAVLSEEEQLAITSQRMYVNLSNKHKRSIVSVNQIA</sequence>
<accession>E7BKK3</accession>
<dbReference type="Proteomes" id="UP000234913">
    <property type="component" value="Genome"/>
</dbReference>
<feature type="compositionally biased region" description="Polar residues" evidence="1">
    <location>
        <begin position="1"/>
        <end position="11"/>
    </location>
</feature>
<dbReference type="OrthoDB" id="10887at10239"/>
<dbReference type="EMBL" id="GQ376201">
    <property type="protein sequence ID" value="ADU25039.1"/>
    <property type="molecule type" value="Genomic_RNA"/>
</dbReference>
<feature type="region of interest" description="Disordered" evidence="1">
    <location>
        <begin position="1"/>
        <end position="22"/>
    </location>
</feature>
<dbReference type="RefSeq" id="YP_009507958.1">
    <property type="nucleotide sequence ID" value="NC_038787.1"/>
</dbReference>
<evidence type="ECO:0000313" key="3">
    <source>
        <dbReference type="Proteomes" id="UP000234913"/>
    </source>
</evidence>
<evidence type="ECO:0000313" key="2">
    <source>
        <dbReference type="EMBL" id="ADU25039.1"/>
    </source>
</evidence>
<organism evidence="2 3">
    <name type="scientific">Diodia vein chlorosis virus</name>
    <dbReference type="NCBI Taxonomy" id="656520"/>
    <lineage>
        <taxon>Viruses</taxon>
        <taxon>Riboviria</taxon>
        <taxon>Orthornavirae</taxon>
        <taxon>Kitrinoviricota</taxon>
        <taxon>Alsuviricetes</taxon>
        <taxon>Martellivirales</taxon>
        <taxon>Closteroviridae</taxon>
        <taxon>Crinivirus</taxon>
        <taxon>Crinivirus diodiae</taxon>
    </lineage>
</organism>
<proteinExistence type="predicted"/>
<keyword evidence="3" id="KW-1185">Reference proteome</keyword>
<reference evidence="2 3" key="1">
    <citation type="journal article" date="2011" name="Arch. Virol.">
        <title>Diodia vein chlorosis virus is a group-1 crinivirus.</title>
        <authorList>
            <person name="Tzanetakis I.E."/>
            <person name="Wintermantel W.M."/>
            <person name="Poudel B."/>
            <person name="Zhou J."/>
        </authorList>
    </citation>
    <scope>NUCLEOTIDE SEQUENCE [LARGE SCALE GENOMIC DNA]</scope>
    <source>
        <strain evidence="2">Fayetteville</strain>
    </source>
</reference>
<name>E7BKK3_9CLOS</name>